<dbReference type="SUPFAM" id="SSF52540">
    <property type="entry name" value="P-loop containing nucleoside triphosphate hydrolases"/>
    <property type="match status" value="1"/>
</dbReference>
<accession>A0A7C0TYF2</accession>
<dbReference type="Proteomes" id="UP000886210">
    <property type="component" value="Unassembled WGS sequence"/>
</dbReference>
<evidence type="ECO:0000256" key="3">
    <source>
        <dbReference type="ARBA" id="ARBA00022618"/>
    </source>
</evidence>
<gene>
    <name evidence="10 12" type="primary">engB</name>
    <name evidence="12" type="ORF">ENF72_01010</name>
</gene>
<dbReference type="AlphaFoldDB" id="A0A7C0TYF2"/>
<proteinExistence type="inferred from homology"/>
<keyword evidence="9 10" id="KW-0131">Cell cycle</keyword>
<sequence length="197" mass="22320">MVSGRVSHEIIFVGRSNVGKSSLFSAIFGRRVRKGAKPGTTIKPNQIVYRDLLITDMPGYGYIHGVNRKFNERVKDFIVHYIENNAERILTAVHVVDAKAFPEIVERWESRGEIPVDLEMYEFLDEVSDVIVAANKIDKVDDVERTVKTIAEKLGMLTTDKIFPVSAKKGDVASLKNELKERLIQIGREDLTSVFKR</sequence>
<evidence type="ECO:0000256" key="5">
    <source>
        <dbReference type="ARBA" id="ARBA00022741"/>
    </source>
</evidence>
<dbReference type="InterPro" id="IPR030393">
    <property type="entry name" value="G_ENGB_dom"/>
</dbReference>
<keyword evidence="6" id="KW-0460">Magnesium</keyword>
<dbReference type="Gene3D" id="3.40.50.300">
    <property type="entry name" value="P-loop containing nucleotide triphosphate hydrolases"/>
    <property type="match status" value="1"/>
</dbReference>
<dbReference type="InterPro" id="IPR006073">
    <property type="entry name" value="GTP-bd"/>
</dbReference>
<keyword evidence="3 10" id="KW-0132">Cell division</keyword>
<dbReference type="Pfam" id="PF01926">
    <property type="entry name" value="MMR_HSR1"/>
    <property type="match status" value="1"/>
</dbReference>
<dbReference type="CDD" id="cd01876">
    <property type="entry name" value="YihA_EngB"/>
    <property type="match status" value="1"/>
</dbReference>
<evidence type="ECO:0000256" key="2">
    <source>
        <dbReference type="ARBA" id="ARBA00009638"/>
    </source>
</evidence>
<protein>
    <recommendedName>
        <fullName evidence="10">Probable GTP-binding protein EngB</fullName>
    </recommendedName>
</protein>
<dbReference type="GO" id="GO:0051301">
    <property type="term" value="P:cell division"/>
    <property type="evidence" value="ECO:0007669"/>
    <property type="project" value="UniProtKB-KW"/>
</dbReference>
<organism evidence="12">
    <name type="scientific">Thermococcus litoralis</name>
    <dbReference type="NCBI Taxonomy" id="2265"/>
    <lineage>
        <taxon>Archaea</taxon>
        <taxon>Methanobacteriati</taxon>
        <taxon>Methanobacteriota</taxon>
        <taxon>Thermococci</taxon>
        <taxon>Thermococcales</taxon>
        <taxon>Thermococcaceae</taxon>
        <taxon>Thermococcus</taxon>
    </lineage>
</organism>
<comment type="caution">
    <text evidence="12">The sequence shown here is derived from an EMBL/GenBank/DDBJ whole genome shotgun (WGS) entry which is preliminary data.</text>
</comment>
<dbReference type="NCBIfam" id="NF003255">
    <property type="entry name" value="PRK04213.1"/>
    <property type="match status" value="1"/>
</dbReference>
<keyword evidence="8 10" id="KW-0717">Septation</keyword>
<evidence type="ECO:0000256" key="4">
    <source>
        <dbReference type="ARBA" id="ARBA00022723"/>
    </source>
</evidence>
<feature type="domain" description="EngB-type G" evidence="11">
    <location>
        <begin position="6"/>
        <end position="189"/>
    </location>
</feature>
<dbReference type="InterPro" id="IPR027417">
    <property type="entry name" value="P-loop_NTPase"/>
</dbReference>
<dbReference type="InterPro" id="IPR019987">
    <property type="entry name" value="GTP-bd_ribosome_bio_YsxC"/>
</dbReference>
<reference evidence="12" key="1">
    <citation type="journal article" date="2020" name="mSystems">
        <title>Genome- and Community-Level Interaction Insights into Carbon Utilization and Element Cycling Functions of Hydrothermarchaeota in Hydrothermal Sediment.</title>
        <authorList>
            <person name="Zhou Z."/>
            <person name="Liu Y."/>
            <person name="Xu W."/>
            <person name="Pan J."/>
            <person name="Luo Z.H."/>
            <person name="Li M."/>
        </authorList>
    </citation>
    <scope>NUCLEOTIDE SEQUENCE [LARGE SCALE GENOMIC DNA]</scope>
    <source>
        <strain evidence="12">HyVt-151</strain>
    </source>
</reference>
<dbReference type="GO" id="GO:0005525">
    <property type="term" value="F:GTP binding"/>
    <property type="evidence" value="ECO:0007669"/>
    <property type="project" value="UniProtKB-UniRule"/>
</dbReference>
<evidence type="ECO:0000256" key="7">
    <source>
        <dbReference type="ARBA" id="ARBA00023134"/>
    </source>
</evidence>
<dbReference type="EMBL" id="DQYG01000041">
    <property type="protein sequence ID" value="HDD31192.1"/>
    <property type="molecule type" value="Genomic_DNA"/>
</dbReference>
<evidence type="ECO:0000256" key="1">
    <source>
        <dbReference type="ARBA" id="ARBA00001946"/>
    </source>
</evidence>
<keyword evidence="4" id="KW-0479">Metal-binding</keyword>
<evidence type="ECO:0000256" key="8">
    <source>
        <dbReference type="ARBA" id="ARBA00023210"/>
    </source>
</evidence>
<keyword evidence="5 10" id="KW-0547">Nucleotide-binding</keyword>
<keyword evidence="7 10" id="KW-0342">GTP-binding</keyword>
<dbReference type="PROSITE" id="PS51706">
    <property type="entry name" value="G_ENGB"/>
    <property type="match status" value="1"/>
</dbReference>
<dbReference type="GO" id="GO:0046872">
    <property type="term" value="F:metal ion binding"/>
    <property type="evidence" value="ECO:0007669"/>
    <property type="project" value="UniProtKB-KW"/>
</dbReference>
<evidence type="ECO:0000256" key="10">
    <source>
        <dbReference type="HAMAP-Rule" id="MF_00321"/>
    </source>
</evidence>
<dbReference type="HAMAP" id="MF_00321">
    <property type="entry name" value="GTPase_EngB"/>
    <property type="match status" value="1"/>
</dbReference>
<comment type="cofactor">
    <cofactor evidence="1">
        <name>Mg(2+)</name>
        <dbReference type="ChEBI" id="CHEBI:18420"/>
    </cofactor>
</comment>
<dbReference type="PANTHER" id="PTHR11649">
    <property type="entry name" value="MSS1/TRME-RELATED GTP-BINDING PROTEIN"/>
    <property type="match status" value="1"/>
</dbReference>
<evidence type="ECO:0000256" key="9">
    <source>
        <dbReference type="ARBA" id="ARBA00023306"/>
    </source>
</evidence>
<evidence type="ECO:0000259" key="11">
    <source>
        <dbReference type="PROSITE" id="PS51706"/>
    </source>
</evidence>
<comment type="function">
    <text evidence="10">Necessary for normal cell division and for the maintenance of normal septation.</text>
</comment>
<comment type="similarity">
    <text evidence="2 10">Belongs to the TRAFAC class TrmE-Era-EngA-EngB-Septin-like GTPase superfamily. EngB GTPase family.</text>
</comment>
<dbReference type="PANTHER" id="PTHR11649:SF13">
    <property type="entry name" value="ENGB-TYPE G DOMAIN-CONTAINING PROTEIN"/>
    <property type="match status" value="1"/>
</dbReference>
<evidence type="ECO:0000256" key="6">
    <source>
        <dbReference type="ARBA" id="ARBA00022842"/>
    </source>
</evidence>
<name>A0A7C0TYF2_THELI</name>
<evidence type="ECO:0000313" key="12">
    <source>
        <dbReference type="EMBL" id="HDD31192.1"/>
    </source>
</evidence>